<accession>A0A397PFK9</accession>
<sequence>MTNAMQERASLMRIVLFSSLLIALMTASAAAQNTTKVAENRDWAVYVHEGEDGNKICFAASEPTDSSPNDPDRSGVYFYVTNWVNDGIKNELSVKNGYEFKEGTQPTVNVGGTEFAMFTRGDNAFLRDPEEEKRLLQLMKAGAKMTVSGETADGNQTTDTYSLFGLTASVNRLNEECP</sequence>
<feature type="chain" id="PRO_5017394583" description="Invasion protein IalB" evidence="1">
    <location>
        <begin position="32"/>
        <end position="178"/>
    </location>
</feature>
<feature type="signal peptide" evidence="1">
    <location>
        <begin position="1"/>
        <end position="31"/>
    </location>
</feature>
<gene>
    <name evidence="2" type="ORF">BXY53_2625</name>
</gene>
<dbReference type="InterPro" id="IPR010642">
    <property type="entry name" value="Invasion_prot_B"/>
</dbReference>
<evidence type="ECO:0000313" key="3">
    <source>
        <dbReference type="Proteomes" id="UP000266273"/>
    </source>
</evidence>
<dbReference type="InterPro" id="IPR038696">
    <property type="entry name" value="IalB_sf"/>
</dbReference>
<evidence type="ECO:0000256" key="1">
    <source>
        <dbReference type="SAM" id="SignalP"/>
    </source>
</evidence>
<dbReference type="Pfam" id="PF06776">
    <property type="entry name" value="IalB"/>
    <property type="match status" value="1"/>
</dbReference>
<keyword evidence="1" id="KW-0732">Signal</keyword>
<organism evidence="2 3">
    <name type="scientific">Dichotomicrobium thermohalophilum</name>
    <dbReference type="NCBI Taxonomy" id="933063"/>
    <lineage>
        <taxon>Bacteria</taxon>
        <taxon>Pseudomonadati</taxon>
        <taxon>Pseudomonadota</taxon>
        <taxon>Alphaproteobacteria</taxon>
        <taxon>Hyphomicrobiales</taxon>
        <taxon>Hyphomicrobiaceae</taxon>
        <taxon>Dichotomicrobium</taxon>
    </lineage>
</organism>
<keyword evidence="3" id="KW-1185">Reference proteome</keyword>
<proteinExistence type="predicted"/>
<reference evidence="2 3" key="1">
    <citation type="submission" date="2018-08" db="EMBL/GenBank/DDBJ databases">
        <title>Genomic Encyclopedia of Archaeal and Bacterial Type Strains, Phase II (KMG-II): from individual species to whole genera.</title>
        <authorList>
            <person name="Goeker M."/>
        </authorList>
    </citation>
    <scope>NUCLEOTIDE SEQUENCE [LARGE SCALE GENOMIC DNA]</scope>
    <source>
        <strain evidence="2 3">DSM 5002</strain>
    </source>
</reference>
<dbReference type="Proteomes" id="UP000266273">
    <property type="component" value="Unassembled WGS sequence"/>
</dbReference>
<dbReference type="EMBL" id="QXDF01000004">
    <property type="protein sequence ID" value="RIA47243.1"/>
    <property type="molecule type" value="Genomic_DNA"/>
</dbReference>
<comment type="caution">
    <text evidence="2">The sequence shown here is derived from an EMBL/GenBank/DDBJ whole genome shotgun (WGS) entry which is preliminary data.</text>
</comment>
<protein>
    <recommendedName>
        <fullName evidence="4">Invasion protein IalB</fullName>
    </recommendedName>
</protein>
<name>A0A397PFK9_9HYPH</name>
<dbReference type="AlphaFoldDB" id="A0A397PFK9"/>
<evidence type="ECO:0000313" key="2">
    <source>
        <dbReference type="EMBL" id="RIA47243.1"/>
    </source>
</evidence>
<evidence type="ECO:0008006" key="4">
    <source>
        <dbReference type="Google" id="ProtNLM"/>
    </source>
</evidence>
<dbReference type="Gene3D" id="2.60.40.1880">
    <property type="entry name" value="Invasion associated locus B (IalB) protein"/>
    <property type="match status" value="1"/>
</dbReference>